<reference evidence="1 2" key="1">
    <citation type="submission" date="2023-07" db="EMBL/GenBank/DDBJ databases">
        <title>Sequencing the genomes of 1000 actinobacteria strains.</title>
        <authorList>
            <person name="Klenk H.-P."/>
        </authorList>
    </citation>
    <scope>NUCLEOTIDE SEQUENCE [LARGE SCALE GENOMIC DNA]</scope>
    <source>
        <strain evidence="1 2">DSM 44709</strain>
    </source>
</reference>
<comment type="caution">
    <text evidence="1">The sequence shown here is derived from an EMBL/GenBank/DDBJ whole genome shotgun (WGS) entry which is preliminary data.</text>
</comment>
<dbReference type="EMBL" id="JAUSUZ010000001">
    <property type="protein sequence ID" value="MDQ0364944.1"/>
    <property type="molecule type" value="Genomic_DNA"/>
</dbReference>
<protein>
    <submittedName>
        <fullName evidence="1">Uncharacterized protein</fullName>
    </submittedName>
</protein>
<sequence length="178" mass="19425">MHVTGGHYATWAQFLDRWAAGEPLDPAALPPLTPDDLTGDSWERLATRIGDALSRRLQAWSDVLTNDMSTAVDDFGYGRALQRARAPLAGIRGLAATPALPPELSAKFLAAVDGKIRDTQRQLEEQVERLRRDGVPRPIVEARLRAIRDNQLTTATHGPPVAGDPWAAAHGARRRIVS</sequence>
<name>A0AAE3VWC7_9ACTN</name>
<gene>
    <name evidence="1" type="ORF">J2S42_001613</name>
</gene>
<dbReference type="Proteomes" id="UP001240236">
    <property type="component" value="Unassembled WGS sequence"/>
</dbReference>
<keyword evidence="2" id="KW-1185">Reference proteome</keyword>
<organism evidence="1 2">
    <name type="scientific">Catenuloplanes indicus</name>
    <dbReference type="NCBI Taxonomy" id="137267"/>
    <lineage>
        <taxon>Bacteria</taxon>
        <taxon>Bacillati</taxon>
        <taxon>Actinomycetota</taxon>
        <taxon>Actinomycetes</taxon>
        <taxon>Micromonosporales</taxon>
        <taxon>Micromonosporaceae</taxon>
        <taxon>Catenuloplanes</taxon>
    </lineage>
</organism>
<accession>A0AAE3VWC7</accession>
<proteinExistence type="predicted"/>
<dbReference type="AlphaFoldDB" id="A0AAE3VWC7"/>
<evidence type="ECO:0000313" key="2">
    <source>
        <dbReference type="Proteomes" id="UP001240236"/>
    </source>
</evidence>
<evidence type="ECO:0000313" key="1">
    <source>
        <dbReference type="EMBL" id="MDQ0364944.1"/>
    </source>
</evidence>
<dbReference type="RefSeq" id="WP_307236892.1">
    <property type="nucleotide sequence ID" value="NZ_JAUSUZ010000001.1"/>
</dbReference>